<evidence type="ECO:0000256" key="1">
    <source>
        <dbReference type="SAM" id="Coils"/>
    </source>
</evidence>
<sequence>MELKNVYNGDKHFVIDLKKSELEVILKNIRHNIERENREVSEVEASIMRDIKDILEEDN</sequence>
<proteinExistence type="predicted"/>
<evidence type="ECO:0000313" key="2">
    <source>
        <dbReference type="EMBL" id="QJI03912.1"/>
    </source>
</evidence>
<name>A0A6M3Y1G8_9ZZZZ</name>
<dbReference type="AlphaFoldDB" id="A0A6M3Y1G8"/>
<keyword evidence="1" id="KW-0175">Coiled coil</keyword>
<organism evidence="2">
    <name type="scientific">viral metagenome</name>
    <dbReference type="NCBI Taxonomy" id="1070528"/>
    <lineage>
        <taxon>unclassified sequences</taxon>
        <taxon>metagenomes</taxon>
        <taxon>organismal metagenomes</taxon>
    </lineage>
</organism>
<feature type="coiled-coil region" evidence="1">
    <location>
        <begin position="19"/>
        <end position="46"/>
    </location>
</feature>
<reference evidence="2" key="1">
    <citation type="submission" date="2020-03" db="EMBL/GenBank/DDBJ databases">
        <title>The deep terrestrial virosphere.</title>
        <authorList>
            <person name="Holmfeldt K."/>
            <person name="Nilsson E."/>
            <person name="Simone D."/>
            <person name="Lopez-Fernandez M."/>
            <person name="Wu X."/>
            <person name="de Brujin I."/>
            <person name="Lundin D."/>
            <person name="Andersson A."/>
            <person name="Bertilsson S."/>
            <person name="Dopson M."/>
        </authorList>
    </citation>
    <scope>NUCLEOTIDE SEQUENCE</scope>
    <source>
        <strain evidence="2">TM448B05405</strain>
    </source>
</reference>
<protein>
    <submittedName>
        <fullName evidence="2">Uncharacterized protein</fullName>
    </submittedName>
</protein>
<dbReference type="EMBL" id="MT145130">
    <property type="protein sequence ID" value="QJI03912.1"/>
    <property type="molecule type" value="Genomic_DNA"/>
</dbReference>
<accession>A0A6M3Y1G8</accession>
<gene>
    <name evidence="2" type="ORF">TM448B05405_0008</name>
</gene>